<accession>A0AC55D1L9</accession>
<dbReference type="RefSeq" id="XP_045145638.1">
    <property type="nucleotide sequence ID" value="XM_045289703.1"/>
</dbReference>
<name>A0AC55D1L9_ECHTE</name>
<evidence type="ECO:0000313" key="1">
    <source>
        <dbReference type="Proteomes" id="UP000694863"/>
    </source>
</evidence>
<protein>
    <submittedName>
        <fullName evidence="2">Break repair meiotic recombinase recruitment factor 1</fullName>
    </submittedName>
</protein>
<gene>
    <name evidence="2" type="primary">BRME1</name>
</gene>
<proteinExistence type="predicted"/>
<keyword evidence="1" id="KW-1185">Reference proteome</keyword>
<sequence>MSTHLSLQGIYSLKPPKKPKLDSLDRAHQSPELDCLPALEESKDTLGPSSPAEPNDNQARAAASSTPDEDTEVPTRQPKKDMVPFPLSQNSVGKFVPQFSKSRKTVTRQTEDIESGAFNLETLLEPTAPKGGSQQLQASLELAASEQSQLHCQELPLEPGPGSGACLLGTSTYSSFVSERASQPPLSEPSRVCALDRGCSSSEPGSPVEQPGDSGLASQGPAQEGSRPSSESKGRDPHGEGPHEEGSDVPGTSGPAQGESVLEPGSAAQVHPEYKQSPSQPLLVTTDRSTDPTAPPLEPPKGGILGGQAPDSGFIGALLSNLEASGETRPKDQSLSNDPGPPAASPAPVHRNQEPTVDVGDPWPLVPAASPGADSKLMPGPTQEGQAGTCMLPSPEESEGGKAAKSSSDGQPAPESSGRGLPLQATSPPAPREVLDGPQGPGACSAPDAVDQSVWVDALPMELDFLPDSQMQDALDCPDFQAPHEQACPGGSRPPANRAPITTVQPRWGATGPCNSSDKGFEGPNLEDATATVCGLVLELSNLNRLIMSTHRDLEAVRRLSYRQANLAGKPAAPYASKGAGSHSRGEPPWRDA</sequence>
<reference evidence="2" key="1">
    <citation type="submission" date="2025-08" db="UniProtKB">
        <authorList>
            <consortium name="RefSeq"/>
        </authorList>
    </citation>
    <scope>IDENTIFICATION</scope>
</reference>
<evidence type="ECO:0000313" key="2">
    <source>
        <dbReference type="RefSeq" id="XP_045145638.1"/>
    </source>
</evidence>
<organism evidence="1 2">
    <name type="scientific">Echinops telfairi</name>
    <name type="common">Lesser hedgehog tenrec</name>
    <dbReference type="NCBI Taxonomy" id="9371"/>
    <lineage>
        <taxon>Eukaryota</taxon>
        <taxon>Metazoa</taxon>
        <taxon>Chordata</taxon>
        <taxon>Craniata</taxon>
        <taxon>Vertebrata</taxon>
        <taxon>Euteleostomi</taxon>
        <taxon>Mammalia</taxon>
        <taxon>Eutheria</taxon>
        <taxon>Afrotheria</taxon>
        <taxon>Tenrecidae</taxon>
        <taxon>Tenrecinae</taxon>
        <taxon>Echinops</taxon>
    </lineage>
</organism>
<dbReference type="Proteomes" id="UP000694863">
    <property type="component" value="Unplaced"/>
</dbReference>